<keyword evidence="6" id="KW-0158">Chromosome</keyword>
<sequence length="730" mass="83820">MICKLAVNECGGKWVDHKQRDANSQNNPKTKPKTTAKAMHFLEVDEDLRRMAQTEASKTRCPYGSRCYRKNANHLQQYRHEDSPQKNTHHRPDARQTVRHDVKRGKITDFFVKKPNITPKKRLLEEPKEESDYEIEDDSEDDMNSSAVVSKAAANTGHSSETPKRKKRMSNSKTNSNSKNSMKGKRTADDVVDSAFDDIKNRSPKKSPMRSPSRSPIKVPKFSIVKPIDELLLNNDNKPQTSTEETNTTSDVSECCASMTSPVKAKLTPKQLNGVLKEIFLFEMPKDFFYLWHFCKSLDPRKPEDALIDGLGLRLVGPYDVLTGRIKKSAIKDRDQVLCHWRFYYDLPEFQTILASNTNGYHLGYFRDEPYEENPIVVSNSGDNSCMIEGMADNICAALYLLIQRRKPKAASNAKCLTELESKLKEFCTKNKINFTENSRLKSRKPKVNAKTFNELGFVVPYDKKTEVGYRPLPQTNSELKKLLSAIMKVDVDVRNESKSLADLQEIIQLVSYANDEYDFGMGLELGIDLFCFGEQYFHKSLLYLLSTAYELLKREPFCRIIKAHINNRRKGFHLISMELYEKIKDQFSFSEHRNEWVSFGSGVLFFTGWWIIFDIAARYPSQDQFNHTYYIIGVCATLGLIMINTVTTEQIDGSMYSEGRCGPQTARVWLFLGFIMAFVSLIATIWILFEKFVQEGKTHKYPGVALLLQNLFIFGASILMKYGRNEERF</sequence>
<name>A0A7R9KC60_9ACAR</name>
<dbReference type="Pfam" id="PF10283">
    <property type="entry name" value="zf-CCHH"/>
    <property type="match status" value="1"/>
</dbReference>
<dbReference type="GO" id="GO:0072572">
    <property type="term" value="F:poly-ADP-D-ribose binding"/>
    <property type="evidence" value="ECO:0007669"/>
    <property type="project" value="TreeGrafter"/>
</dbReference>
<dbReference type="OrthoDB" id="416496at2759"/>
<dbReference type="Proteomes" id="UP000759131">
    <property type="component" value="Unassembled WGS sequence"/>
</dbReference>
<evidence type="ECO:0000256" key="4">
    <source>
        <dbReference type="ARBA" id="ARBA00005335"/>
    </source>
</evidence>
<evidence type="ECO:0000256" key="3">
    <source>
        <dbReference type="ARBA" id="ARBA00004286"/>
    </source>
</evidence>
<evidence type="ECO:0000256" key="7">
    <source>
        <dbReference type="ARBA" id="ARBA00022692"/>
    </source>
</evidence>
<protein>
    <recommendedName>
        <fullName evidence="13">PBZ-type domain-containing protein</fullName>
    </recommendedName>
</protein>
<evidence type="ECO:0000256" key="12">
    <source>
        <dbReference type="SAM" id="Phobius"/>
    </source>
</evidence>
<dbReference type="GO" id="GO:0016020">
    <property type="term" value="C:membrane"/>
    <property type="evidence" value="ECO:0007669"/>
    <property type="project" value="UniProtKB-SubCell"/>
</dbReference>
<dbReference type="EMBL" id="OC854777">
    <property type="protein sequence ID" value="CAD7620323.1"/>
    <property type="molecule type" value="Genomic_DNA"/>
</dbReference>
<reference evidence="14" key="1">
    <citation type="submission" date="2020-11" db="EMBL/GenBank/DDBJ databases">
        <authorList>
            <person name="Tran Van P."/>
        </authorList>
    </citation>
    <scope>NUCLEOTIDE SEQUENCE</scope>
</reference>
<feature type="domain" description="PBZ-type" evidence="13">
    <location>
        <begin position="58"/>
        <end position="80"/>
    </location>
</feature>
<dbReference type="GO" id="GO:0006974">
    <property type="term" value="P:DNA damage response"/>
    <property type="evidence" value="ECO:0007669"/>
    <property type="project" value="InterPro"/>
</dbReference>
<feature type="compositionally biased region" description="Basic and acidic residues" evidence="11">
    <location>
        <begin position="78"/>
        <end position="107"/>
    </location>
</feature>
<evidence type="ECO:0000256" key="6">
    <source>
        <dbReference type="ARBA" id="ARBA00022454"/>
    </source>
</evidence>
<feature type="compositionally biased region" description="Low complexity" evidence="11">
    <location>
        <begin position="145"/>
        <end position="154"/>
    </location>
</feature>
<proteinExistence type="inferred from homology"/>
<feature type="transmembrane region" description="Helical" evidence="12">
    <location>
        <begin position="597"/>
        <end position="618"/>
    </location>
</feature>
<keyword evidence="7 12" id="KW-0812">Transmembrane</keyword>
<feature type="compositionally biased region" description="Low complexity" evidence="11">
    <location>
        <begin position="209"/>
        <end position="218"/>
    </location>
</feature>
<evidence type="ECO:0000256" key="1">
    <source>
        <dbReference type="ARBA" id="ARBA00004123"/>
    </source>
</evidence>
<feature type="transmembrane region" description="Helical" evidence="12">
    <location>
        <begin position="702"/>
        <end position="721"/>
    </location>
</feature>
<dbReference type="Pfam" id="PF10228">
    <property type="entry name" value="HPF1"/>
    <property type="match status" value="1"/>
</dbReference>
<comment type="subcellular location">
    <subcellularLocation>
        <location evidence="3">Chromosome</location>
    </subcellularLocation>
    <subcellularLocation>
        <location evidence="2">Membrane</location>
        <topology evidence="2">Multi-pass membrane protein</topology>
    </subcellularLocation>
    <subcellularLocation>
        <location evidence="1">Nucleus</location>
    </subcellularLocation>
</comment>
<dbReference type="GO" id="GO:0042393">
    <property type="term" value="F:histone binding"/>
    <property type="evidence" value="ECO:0007669"/>
    <property type="project" value="InterPro"/>
</dbReference>
<evidence type="ECO:0000259" key="13">
    <source>
        <dbReference type="Pfam" id="PF10283"/>
    </source>
</evidence>
<dbReference type="PANTHER" id="PTHR13386">
    <property type="entry name" value="HISTONE PARYLATION FACTOR 1"/>
    <property type="match status" value="1"/>
</dbReference>
<dbReference type="EMBL" id="CAJPIZ010000202">
    <property type="protein sequence ID" value="CAG2100753.1"/>
    <property type="molecule type" value="Genomic_DNA"/>
</dbReference>
<evidence type="ECO:0000313" key="14">
    <source>
        <dbReference type="EMBL" id="CAD7620323.1"/>
    </source>
</evidence>
<gene>
    <name evidence="14" type="ORF">OSB1V03_LOCUS813</name>
</gene>
<feature type="region of interest" description="Disordered" evidence="11">
    <location>
        <begin position="78"/>
        <end position="219"/>
    </location>
</feature>
<feature type="compositionally biased region" description="Low complexity" evidence="11">
    <location>
        <begin position="171"/>
        <end position="181"/>
    </location>
</feature>
<evidence type="ECO:0000256" key="5">
    <source>
        <dbReference type="ARBA" id="ARBA00010803"/>
    </source>
</evidence>
<dbReference type="Pfam" id="PF05255">
    <property type="entry name" value="UPF0220"/>
    <property type="match status" value="1"/>
</dbReference>
<evidence type="ECO:0000256" key="9">
    <source>
        <dbReference type="ARBA" id="ARBA00023136"/>
    </source>
</evidence>
<dbReference type="InterPro" id="IPR007919">
    <property type="entry name" value="UPF0220"/>
</dbReference>
<keyword evidence="9 12" id="KW-0472">Membrane</keyword>
<evidence type="ECO:0000313" key="15">
    <source>
        <dbReference type="Proteomes" id="UP000759131"/>
    </source>
</evidence>
<keyword evidence="8 12" id="KW-1133">Transmembrane helix</keyword>
<dbReference type="PANTHER" id="PTHR13386:SF1">
    <property type="entry name" value="HISTONE PARYLATION FACTOR 1"/>
    <property type="match status" value="1"/>
</dbReference>
<evidence type="ECO:0000256" key="2">
    <source>
        <dbReference type="ARBA" id="ARBA00004141"/>
    </source>
</evidence>
<comment type="similarity">
    <text evidence="4">Belongs to the UPF0220 family.</text>
</comment>
<accession>A0A7R9KC60</accession>
<dbReference type="AlphaFoldDB" id="A0A7R9KC60"/>
<feature type="transmembrane region" description="Helical" evidence="12">
    <location>
        <begin position="669"/>
        <end position="690"/>
    </location>
</feature>
<dbReference type="InterPro" id="IPR019406">
    <property type="entry name" value="APLF_PBZ"/>
</dbReference>
<comment type="similarity">
    <text evidence="5">Belongs to the HPF1 family.</text>
</comment>
<feature type="transmembrane region" description="Helical" evidence="12">
    <location>
        <begin position="630"/>
        <end position="649"/>
    </location>
</feature>
<evidence type="ECO:0000256" key="8">
    <source>
        <dbReference type="ARBA" id="ARBA00022989"/>
    </source>
</evidence>
<evidence type="ECO:0000256" key="11">
    <source>
        <dbReference type="SAM" id="MobiDB-lite"/>
    </source>
</evidence>
<keyword evidence="10" id="KW-0539">Nucleus</keyword>
<evidence type="ECO:0000256" key="10">
    <source>
        <dbReference type="ARBA" id="ARBA00023242"/>
    </source>
</evidence>
<dbReference type="GO" id="GO:0005694">
    <property type="term" value="C:chromosome"/>
    <property type="evidence" value="ECO:0007669"/>
    <property type="project" value="UniProtKB-SubCell"/>
</dbReference>
<dbReference type="InterPro" id="IPR019361">
    <property type="entry name" value="HPF1"/>
</dbReference>
<dbReference type="GO" id="GO:0005634">
    <property type="term" value="C:nucleus"/>
    <property type="evidence" value="ECO:0007669"/>
    <property type="project" value="UniProtKB-SubCell"/>
</dbReference>
<keyword evidence="15" id="KW-1185">Reference proteome</keyword>
<organism evidence="14">
    <name type="scientific">Medioppia subpectinata</name>
    <dbReference type="NCBI Taxonomy" id="1979941"/>
    <lineage>
        <taxon>Eukaryota</taxon>
        <taxon>Metazoa</taxon>
        <taxon>Ecdysozoa</taxon>
        <taxon>Arthropoda</taxon>
        <taxon>Chelicerata</taxon>
        <taxon>Arachnida</taxon>
        <taxon>Acari</taxon>
        <taxon>Acariformes</taxon>
        <taxon>Sarcoptiformes</taxon>
        <taxon>Oribatida</taxon>
        <taxon>Brachypylina</taxon>
        <taxon>Oppioidea</taxon>
        <taxon>Oppiidae</taxon>
        <taxon>Medioppia</taxon>
    </lineage>
</organism>
<feature type="compositionally biased region" description="Acidic residues" evidence="11">
    <location>
        <begin position="127"/>
        <end position="143"/>
    </location>
</feature>